<dbReference type="Pfam" id="PF00534">
    <property type="entry name" value="Glycos_transf_1"/>
    <property type="match status" value="1"/>
</dbReference>
<dbReference type="Proteomes" id="UP000236000">
    <property type="component" value="Unassembled WGS sequence"/>
</dbReference>
<dbReference type="InterPro" id="IPR001296">
    <property type="entry name" value="Glyco_trans_1"/>
</dbReference>
<proteinExistence type="predicted"/>
<protein>
    <recommendedName>
        <fullName evidence="1">Glycosyl transferase family 1 domain-containing protein</fullName>
    </recommendedName>
</protein>
<dbReference type="EMBL" id="PJKA01000012">
    <property type="protein sequence ID" value="PNC17817.1"/>
    <property type="molecule type" value="Genomic_DNA"/>
</dbReference>
<dbReference type="PANTHER" id="PTHR12526:SF630">
    <property type="entry name" value="GLYCOSYLTRANSFERASE"/>
    <property type="match status" value="1"/>
</dbReference>
<dbReference type="CDD" id="cd03820">
    <property type="entry name" value="GT4_AmsD-like"/>
    <property type="match status" value="1"/>
</dbReference>
<dbReference type="RefSeq" id="WP_102714583.1">
    <property type="nucleotide sequence ID" value="NZ_PJKA01000012.1"/>
</dbReference>
<evidence type="ECO:0000259" key="1">
    <source>
        <dbReference type="Pfam" id="PF00534"/>
    </source>
</evidence>
<evidence type="ECO:0000313" key="3">
    <source>
        <dbReference type="Proteomes" id="UP000236000"/>
    </source>
</evidence>
<name>A0A2N8HD49_9BACT</name>
<dbReference type="SUPFAM" id="SSF53756">
    <property type="entry name" value="UDP-Glycosyltransferase/glycogen phosphorylase"/>
    <property type="match status" value="1"/>
</dbReference>
<reference evidence="2 3" key="1">
    <citation type="journal article" date="2017" name="BMC Genomics">
        <title>Genome sequencing of 39 Akkermansia muciniphila isolates reveals its population structure, genomic and functional diverisity, and global distribution in mammalian gut microbiotas.</title>
        <authorList>
            <person name="Guo X."/>
            <person name="Li S."/>
            <person name="Zhang J."/>
            <person name="Wu F."/>
            <person name="Li X."/>
            <person name="Wu D."/>
            <person name="Zhang M."/>
            <person name="Ou Z."/>
            <person name="Jie Z."/>
            <person name="Yan Q."/>
            <person name="Li P."/>
            <person name="Yi J."/>
            <person name="Peng Y."/>
        </authorList>
    </citation>
    <scope>NUCLEOTIDE SEQUENCE [LARGE SCALE GENOMIC DNA]</scope>
    <source>
        <strain evidence="2 3">GP24</strain>
    </source>
</reference>
<evidence type="ECO:0000313" key="2">
    <source>
        <dbReference type="EMBL" id="PNC17817.1"/>
    </source>
</evidence>
<sequence>MGRRLLYITNGITGAGGLERVLSVRTRLLAEKYGDEIHVLTLNEEGAEPFYGFFPGIHLHDVRMRGGPAARFLAWARGIRKAVREAAPDVIAVCDDGFKGFWIPLLVKDFRCPVVYERHVSRLIQAEGRKFPALMSMEFAAMRLLGGMFSRFVVLTPGNRKEWPMDNVEVIPNPLPFYPDVPSSGQEKRVIAVGKISPQKNYGALLRAWKDVHGKFPGWKLDLFGAEKDGGTLRKEIRAAGLEESFLLHPPTREIMREYLASSICAMSSRYEGFGMMLAEAMACGVPCVAFDCPCGPGDIIRHGEDGLLAEAGNIPELAAALERLMGNDALRASMAAKARENVKRYAAETVAARWDALFSRVLEEEKGGRA</sequence>
<dbReference type="GO" id="GO:0016757">
    <property type="term" value="F:glycosyltransferase activity"/>
    <property type="evidence" value="ECO:0007669"/>
    <property type="project" value="InterPro"/>
</dbReference>
<gene>
    <name evidence="2" type="ORF">CXU22_08755</name>
</gene>
<organism evidence="2 3">
    <name type="scientific">Akkermansia muciniphila</name>
    <dbReference type="NCBI Taxonomy" id="239935"/>
    <lineage>
        <taxon>Bacteria</taxon>
        <taxon>Pseudomonadati</taxon>
        <taxon>Verrucomicrobiota</taxon>
        <taxon>Verrucomicrobiia</taxon>
        <taxon>Verrucomicrobiales</taxon>
        <taxon>Akkermansiaceae</taxon>
        <taxon>Akkermansia</taxon>
    </lineage>
</organism>
<dbReference type="OrthoDB" id="9795068at2"/>
<accession>A0A2N8HD49</accession>
<comment type="caution">
    <text evidence="2">The sequence shown here is derived from an EMBL/GenBank/DDBJ whole genome shotgun (WGS) entry which is preliminary data.</text>
</comment>
<dbReference type="Gene3D" id="3.40.50.2000">
    <property type="entry name" value="Glycogen Phosphorylase B"/>
    <property type="match status" value="2"/>
</dbReference>
<dbReference type="PANTHER" id="PTHR12526">
    <property type="entry name" value="GLYCOSYLTRANSFERASE"/>
    <property type="match status" value="1"/>
</dbReference>
<feature type="domain" description="Glycosyl transferase family 1" evidence="1">
    <location>
        <begin position="184"/>
        <end position="341"/>
    </location>
</feature>
<dbReference type="AlphaFoldDB" id="A0A2N8HD49"/>